<dbReference type="Pfam" id="PF10504">
    <property type="entry name" value="DUF2452"/>
    <property type="match status" value="1"/>
</dbReference>
<reference evidence="1" key="5">
    <citation type="submission" date="2025-09" db="UniProtKB">
        <authorList>
            <consortium name="Ensembl"/>
        </authorList>
    </citation>
    <scope>IDENTIFICATION</scope>
</reference>
<evidence type="ECO:0000313" key="1">
    <source>
        <dbReference type="Ensembl" id="ENSCMIP00000003722.1"/>
    </source>
</evidence>
<accession>A0A4W3GKU8</accession>
<dbReference type="Ensembl" id="ENSCMIT00000003867.1">
    <property type="protein sequence ID" value="ENSCMIP00000003722.1"/>
    <property type="gene ID" value="ENSCMIG00000002236.1"/>
</dbReference>
<dbReference type="PANTHER" id="PTHR14553:SF1">
    <property type="entry name" value="SIMILAR TO CHROMOSOME 1 OPEN READING FRAME 50"/>
    <property type="match status" value="1"/>
</dbReference>
<sequence length="175" mass="19889">GCDCCVTVVLVESNESPADLQLLSSYHTNRIGDPQDLVKLAEQIQKADQFVQANACNRLTVIGEQIRYLQEQAHKVLEEAKRDAELHHIACNVVKKPGNIYYLYRRETGQKYFSILSPKVSWARIAGSKIFRGCRLQNHRFIESYSAERGHLAHRVWTASQNKLSIRSHCSALPP</sequence>
<reference evidence="2" key="1">
    <citation type="journal article" date="2006" name="Science">
        <title>Ancient noncoding elements conserved in the human genome.</title>
        <authorList>
            <person name="Venkatesh B."/>
            <person name="Kirkness E.F."/>
            <person name="Loh Y.H."/>
            <person name="Halpern A.L."/>
            <person name="Lee A.P."/>
            <person name="Johnson J."/>
            <person name="Dandona N."/>
            <person name="Viswanathan L.D."/>
            <person name="Tay A."/>
            <person name="Venter J.C."/>
            <person name="Strausberg R.L."/>
            <person name="Brenner S."/>
        </authorList>
    </citation>
    <scope>NUCLEOTIDE SEQUENCE [LARGE SCALE GENOMIC DNA]</scope>
</reference>
<name>A0A4W3GKU8_CALMI</name>
<evidence type="ECO:0000313" key="2">
    <source>
        <dbReference type="Proteomes" id="UP000314986"/>
    </source>
</evidence>
<dbReference type="STRING" id="7868.ENSCMIP00000003722"/>
<keyword evidence="2" id="KW-1185">Reference proteome</keyword>
<dbReference type="Proteomes" id="UP000314986">
    <property type="component" value="Unassembled WGS sequence"/>
</dbReference>
<protein>
    <submittedName>
        <fullName evidence="1">Chromosome 1 open reading frame 50</fullName>
    </submittedName>
</protein>
<dbReference type="AlphaFoldDB" id="A0A4W3GKU8"/>
<reference evidence="2" key="2">
    <citation type="journal article" date="2007" name="PLoS Biol.">
        <title>Survey sequencing and comparative analysis of the elephant shark (Callorhinchus milii) genome.</title>
        <authorList>
            <person name="Venkatesh B."/>
            <person name="Kirkness E.F."/>
            <person name="Loh Y.H."/>
            <person name="Halpern A.L."/>
            <person name="Lee A.P."/>
            <person name="Johnson J."/>
            <person name="Dandona N."/>
            <person name="Viswanathan L.D."/>
            <person name="Tay A."/>
            <person name="Venter J.C."/>
            <person name="Strausberg R.L."/>
            <person name="Brenner S."/>
        </authorList>
    </citation>
    <scope>NUCLEOTIDE SEQUENCE [LARGE SCALE GENOMIC DNA]</scope>
</reference>
<dbReference type="GeneTree" id="ENSGT00390000003084"/>
<dbReference type="PANTHER" id="PTHR14553">
    <property type="entry name" value="UNCHARACTERIZED PROTEIN C1ORF50"/>
    <property type="match status" value="1"/>
</dbReference>
<dbReference type="InParanoid" id="A0A4W3GKU8"/>
<reference evidence="2" key="3">
    <citation type="journal article" date="2014" name="Nature">
        <title>Elephant shark genome provides unique insights into gnathostome evolution.</title>
        <authorList>
            <consortium name="International Elephant Shark Genome Sequencing Consortium"/>
            <person name="Venkatesh B."/>
            <person name="Lee A.P."/>
            <person name="Ravi V."/>
            <person name="Maurya A.K."/>
            <person name="Lian M.M."/>
            <person name="Swann J.B."/>
            <person name="Ohta Y."/>
            <person name="Flajnik M.F."/>
            <person name="Sutoh Y."/>
            <person name="Kasahara M."/>
            <person name="Hoon S."/>
            <person name="Gangu V."/>
            <person name="Roy S.W."/>
            <person name="Irimia M."/>
            <person name="Korzh V."/>
            <person name="Kondrychyn I."/>
            <person name="Lim Z.W."/>
            <person name="Tay B.H."/>
            <person name="Tohari S."/>
            <person name="Kong K.W."/>
            <person name="Ho S."/>
            <person name="Lorente-Galdos B."/>
            <person name="Quilez J."/>
            <person name="Marques-Bonet T."/>
            <person name="Raney B.J."/>
            <person name="Ingham P.W."/>
            <person name="Tay A."/>
            <person name="Hillier L.W."/>
            <person name="Minx P."/>
            <person name="Boehm T."/>
            <person name="Wilson R.K."/>
            <person name="Brenner S."/>
            <person name="Warren W.C."/>
        </authorList>
    </citation>
    <scope>NUCLEOTIDE SEQUENCE [LARGE SCALE GENOMIC DNA]</scope>
</reference>
<proteinExistence type="predicted"/>
<dbReference type="InterPro" id="IPR019534">
    <property type="entry name" value="DUF2452"/>
</dbReference>
<organism evidence="1 2">
    <name type="scientific">Callorhinchus milii</name>
    <name type="common">Ghost shark</name>
    <dbReference type="NCBI Taxonomy" id="7868"/>
    <lineage>
        <taxon>Eukaryota</taxon>
        <taxon>Metazoa</taxon>
        <taxon>Chordata</taxon>
        <taxon>Craniata</taxon>
        <taxon>Vertebrata</taxon>
        <taxon>Chondrichthyes</taxon>
        <taxon>Holocephali</taxon>
        <taxon>Chimaeriformes</taxon>
        <taxon>Callorhinchidae</taxon>
        <taxon>Callorhinchus</taxon>
    </lineage>
</organism>
<reference evidence="1" key="4">
    <citation type="submission" date="2025-08" db="UniProtKB">
        <authorList>
            <consortium name="Ensembl"/>
        </authorList>
    </citation>
    <scope>IDENTIFICATION</scope>
</reference>